<protein>
    <submittedName>
        <fullName evidence="3">Uncharacterized protein</fullName>
    </submittedName>
</protein>
<dbReference type="OrthoDB" id="6265634at2759"/>
<dbReference type="EMBL" id="UYRU01086147">
    <property type="protein sequence ID" value="VDN34904.1"/>
    <property type="molecule type" value="Genomic_DNA"/>
</dbReference>
<accession>A0A3P7MYA0</accession>
<dbReference type="AlphaFoldDB" id="A0A3P7MYA0"/>
<keyword evidence="1" id="KW-0812">Transmembrane</keyword>
<name>A0A3P7MYA0_DIBLA</name>
<keyword evidence="1" id="KW-1133">Transmembrane helix</keyword>
<feature type="signal peptide" evidence="2">
    <location>
        <begin position="1"/>
        <end position="28"/>
    </location>
</feature>
<feature type="transmembrane region" description="Helical" evidence="1">
    <location>
        <begin position="41"/>
        <end position="63"/>
    </location>
</feature>
<evidence type="ECO:0000313" key="3">
    <source>
        <dbReference type="EMBL" id="VDN34904.1"/>
    </source>
</evidence>
<sequence>MLLFEGEPFLFILFALFTLSFLIGGCSWGQGEDEGDEPRKIAGIVVFFFGVACCVLFIILFTYKKIRKRQKERKDFEELMRMQNEFADNDAFQSDEHDQPQQQEV</sequence>
<reference evidence="3 4" key="1">
    <citation type="submission" date="2018-11" db="EMBL/GenBank/DDBJ databases">
        <authorList>
            <consortium name="Pathogen Informatics"/>
        </authorList>
    </citation>
    <scope>NUCLEOTIDE SEQUENCE [LARGE SCALE GENOMIC DNA]</scope>
</reference>
<evidence type="ECO:0000313" key="4">
    <source>
        <dbReference type="Proteomes" id="UP000281553"/>
    </source>
</evidence>
<evidence type="ECO:0000256" key="2">
    <source>
        <dbReference type="SAM" id="SignalP"/>
    </source>
</evidence>
<evidence type="ECO:0000256" key="1">
    <source>
        <dbReference type="SAM" id="Phobius"/>
    </source>
</evidence>
<keyword evidence="2" id="KW-0732">Signal</keyword>
<gene>
    <name evidence="3" type="ORF">DILT_LOCUS16630</name>
</gene>
<proteinExistence type="predicted"/>
<organism evidence="3 4">
    <name type="scientific">Dibothriocephalus latus</name>
    <name type="common">Fish tapeworm</name>
    <name type="synonym">Diphyllobothrium latum</name>
    <dbReference type="NCBI Taxonomy" id="60516"/>
    <lineage>
        <taxon>Eukaryota</taxon>
        <taxon>Metazoa</taxon>
        <taxon>Spiralia</taxon>
        <taxon>Lophotrochozoa</taxon>
        <taxon>Platyhelminthes</taxon>
        <taxon>Cestoda</taxon>
        <taxon>Eucestoda</taxon>
        <taxon>Diphyllobothriidea</taxon>
        <taxon>Diphyllobothriidae</taxon>
        <taxon>Dibothriocephalus</taxon>
    </lineage>
</organism>
<feature type="chain" id="PRO_5018049672" evidence="2">
    <location>
        <begin position="29"/>
        <end position="105"/>
    </location>
</feature>
<keyword evidence="1" id="KW-0472">Membrane</keyword>
<keyword evidence="4" id="KW-1185">Reference proteome</keyword>
<dbReference type="Proteomes" id="UP000281553">
    <property type="component" value="Unassembled WGS sequence"/>
</dbReference>